<dbReference type="EMBL" id="JBDJPC010000012">
    <property type="protein sequence ID" value="KAL1489499.1"/>
    <property type="molecule type" value="Genomic_DNA"/>
</dbReference>
<keyword evidence="3" id="KW-1185">Reference proteome</keyword>
<name>A0ABD1E713_HYPHA</name>
<feature type="region of interest" description="Disordered" evidence="1">
    <location>
        <begin position="264"/>
        <end position="310"/>
    </location>
</feature>
<feature type="compositionally biased region" description="Basic and acidic residues" evidence="1">
    <location>
        <begin position="544"/>
        <end position="553"/>
    </location>
</feature>
<evidence type="ECO:0000256" key="1">
    <source>
        <dbReference type="SAM" id="MobiDB-lite"/>
    </source>
</evidence>
<feature type="region of interest" description="Disordered" evidence="1">
    <location>
        <begin position="58"/>
        <end position="163"/>
    </location>
</feature>
<organism evidence="2 3">
    <name type="scientific">Hypothenemus hampei</name>
    <name type="common">Coffee berry borer</name>
    <dbReference type="NCBI Taxonomy" id="57062"/>
    <lineage>
        <taxon>Eukaryota</taxon>
        <taxon>Metazoa</taxon>
        <taxon>Ecdysozoa</taxon>
        <taxon>Arthropoda</taxon>
        <taxon>Hexapoda</taxon>
        <taxon>Insecta</taxon>
        <taxon>Pterygota</taxon>
        <taxon>Neoptera</taxon>
        <taxon>Endopterygota</taxon>
        <taxon>Coleoptera</taxon>
        <taxon>Polyphaga</taxon>
        <taxon>Cucujiformia</taxon>
        <taxon>Curculionidae</taxon>
        <taxon>Scolytinae</taxon>
        <taxon>Hypothenemus</taxon>
    </lineage>
</organism>
<dbReference type="InterPro" id="IPR011009">
    <property type="entry name" value="Kinase-like_dom_sf"/>
</dbReference>
<dbReference type="Proteomes" id="UP001566132">
    <property type="component" value="Unassembled WGS sequence"/>
</dbReference>
<feature type="region of interest" description="Disordered" evidence="1">
    <location>
        <begin position="194"/>
        <end position="233"/>
    </location>
</feature>
<feature type="compositionally biased region" description="Acidic residues" evidence="1">
    <location>
        <begin position="66"/>
        <end position="82"/>
    </location>
</feature>
<dbReference type="SUPFAM" id="SSF56112">
    <property type="entry name" value="Protein kinase-like (PK-like)"/>
    <property type="match status" value="1"/>
</dbReference>
<dbReference type="Gene3D" id="1.10.510.10">
    <property type="entry name" value="Transferase(Phosphotransferase) domain 1"/>
    <property type="match status" value="1"/>
</dbReference>
<reference evidence="2 3" key="1">
    <citation type="submission" date="2024-05" db="EMBL/GenBank/DDBJ databases">
        <title>Genetic variation in Jamaican populations of the coffee berry borer (Hypothenemus hampei).</title>
        <authorList>
            <person name="Errbii M."/>
            <person name="Myrie A."/>
        </authorList>
    </citation>
    <scope>NUCLEOTIDE SEQUENCE [LARGE SCALE GENOMIC DNA]</scope>
    <source>
        <strain evidence="2">JA-Hopewell-2020-01-JO</strain>
        <tissue evidence="2">Whole body</tissue>
    </source>
</reference>
<proteinExistence type="predicted"/>
<feature type="compositionally biased region" description="Polar residues" evidence="1">
    <location>
        <begin position="399"/>
        <end position="410"/>
    </location>
</feature>
<evidence type="ECO:0000313" key="2">
    <source>
        <dbReference type="EMBL" id="KAL1489499.1"/>
    </source>
</evidence>
<feature type="compositionally biased region" description="Basic and acidic residues" evidence="1">
    <location>
        <begin position="264"/>
        <end position="284"/>
    </location>
</feature>
<feature type="compositionally biased region" description="Basic residues" evidence="1">
    <location>
        <begin position="203"/>
        <end position="214"/>
    </location>
</feature>
<gene>
    <name evidence="2" type="ORF">ABEB36_014383</name>
</gene>
<feature type="compositionally biased region" description="Basic residues" evidence="1">
    <location>
        <begin position="294"/>
        <end position="304"/>
    </location>
</feature>
<sequence>MLTDFGCACFTTNILEAAILKKTHCGTLEYMAPEMLNVGEPYNAKLVDICKAFPNESNEIGGGGVEVDEESSEGLIDEDQEQETLANDEGGEHCPATEAEDLPTENISSKDEAGTSKNAGTKRTAEERSPGVPHGWTIDDDDFGRDIQARKKGPGVTATSEGNKKGNVELAELYVDLTEVADSHTDSTIRVLEEDSGDTRSPMVKRGKRRLPKGKKTEGKSIYSDLDLDSGDERVTKGKFWNELPSSRKSCRSDDFHSEYEIEECEKNKEKNKETNLEFSKTDQEDNTSPEMNKKRKRSKKKKGSKDTSIMEAMLRQCEVLEKQIRMTYNPKKELKEAVFKLISTESGMNTTSLLEENKRLSDEIKKLKDKQTAENLECKKLIEQLQIENVQLKKNAPTKENTQPSSNAGSDERAAIEKLISRVLDEEKKSISEFKIIKNIKWSDKIYKTTSIIEGRNINDGRDILDTVSMSTLCGDNLETNKYNDEKLTYIVSLDSTSQPYHEKLYKNLEKVAKKENKYAEYMGTRRGSGGHNQEDDGVSMQSKDRRWKPESEYNTSLQN</sequence>
<protein>
    <recommendedName>
        <fullName evidence="4">Protein kinase domain-containing protein</fullName>
    </recommendedName>
</protein>
<evidence type="ECO:0008006" key="4">
    <source>
        <dbReference type="Google" id="ProtNLM"/>
    </source>
</evidence>
<feature type="region of interest" description="Disordered" evidence="1">
    <location>
        <begin position="524"/>
        <end position="561"/>
    </location>
</feature>
<feature type="region of interest" description="Disordered" evidence="1">
    <location>
        <begin position="394"/>
        <end position="413"/>
    </location>
</feature>
<accession>A0ABD1E713</accession>
<evidence type="ECO:0000313" key="3">
    <source>
        <dbReference type="Proteomes" id="UP001566132"/>
    </source>
</evidence>
<dbReference type="AlphaFoldDB" id="A0ABD1E713"/>
<comment type="caution">
    <text evidence="2">The sequence shown here is derived from an EMBL/GenBank/DDBJ whole genome shotgun (WGS) entry which is preliminary data.</text>
</comment>